<evidence type="ECO:0000313" key="10">
    <source>
        <dbReference type="Proteomes" id="UP000239649"/>
    </source>
</evidence>
<dbReference type="NCBIfam" id="TIGR02140">
    <property type="entry name" value="permease_CysW"/>
    <property type="match status" value="1"/>
</dbReference>
<dbReference type="PANTHER" id="PTHR30406:SF1">
    <property type="entry name" value="SULFATE TRANSPORT SYSTEM PERMEASE PROTEIN CYSW"/>
    <property type="match status" value="1"/>
</dbReference>
<dbReference type="GO" id="GO:0005886">
    <property type="term" value="C:plasma membrane"/>
    <property type="evidence" value="ECO:0007669"/>
    <property type="project" value="InterPro"/>
</dbReference>
<keyword evidence="3 7" id="KW-0812">Transmembrane</keyword>
<feature type="transmembrane region" description="Helical" evidence="7">
    <location>
        <begin position="46"/>
        <end position="68"/>
    </location>
</feature>
<keyword evidence="4 7" id="KW-1133">Transmembrane helix</keyword>
<dbReference type="Gene3D" id="1.10.3720.10">
    <property type="entry name" value="MetI-like"/>
    <property type="match status" value="1"/>
</dbReference>
<dbReference type="GO" id="GO:0015419">
    <property type="term" value="F:ABC-type sulfate transporter activity"/>
    <property type="evidence" value="ECO:0007669"/>
    <property type="project" value="InterPro"/>
</dbReference>
<keyword evidence="2" id="KW-0813">Transport</keyword>
<dbReference type="NCBIfam" id="TIGR00969">
    <property type="entry name" value="3a0106s02"/>
    <property type="match status" value="1"/>
</dbReference>
<evidence type="ECO:0000256" key="6">
    <source>
        <dbReference type="ARBA" id="ARBA00023136"/>
    </source>
</evidence>
<accession>A0A2P6VKA6</accession>
<dbReference type="EMBL" id="LHPF02000004">
    <property type="protein sequence ID" value="PSC74497.1"/>
    <property type="molecule type" value="Genomic_DNA"/>
</dbReference>
<comment type="caution">
    <text evidence="9">The sequence shown here is derived from an EMBL/GenBank/DDBJ whole genome shotgun (WGS) entry which is preliminary data.</text>
</comment>
<dbReference type="InterPro" id="IPR005667">
    <property type="entry name" value="Sulph_transpt2"/>
</dbReference>
<dbReference type="Pfam" id="PF00528">
    <property type="entry name" value="BPD_transp_1"/>
    <property type="match status" value="1"/>
</dbReference>
<keyword evidence="5" id="KW-0764">Sulfate transport</keyword>
<evidence type="ECO:0000313" key="9">
    <source>
        <dbReference type="EMBL" id="PSC74497.1"/>
    </source>
</evidence>
<dbReference type="CDD" id="cd06261">
    <property type="entry name" value="TM_PBP2"/>
    <property type="match status" value="1"/>
</dbReference>
<feature type="transmembrane region" description="Helical" evidence="7">
    <location>
        <begin position="129"/>
        <end position="151"/>
    </location>
</feature>
<dbReference type="InterPro" id="IPR035906">
    <property type="entry name" value="MetI-like_sf"/>
</dbReference>
<evidence type="ECO:0000256" key="5">
    <source>
        <dbReference type="ARBA" id="ARBA00023032"/>
    </source>
</evidence>
<dbReference type="PROSITE" id="PS50928">
    <property type="entry name" value="ABC_TM1"/>
    <property type="match status" value="1"/>
</dbReference>
<sequence length="307" mass="33416">MHRRQLQQAPPRQQRGDLLIAAGGGGGNLGHSGSGGRKVETAGQRVLVGISVTFMMLIVIVPFINVFFQAFGHGFGPFIETVQEPDFQQAVKMTLLLSLVAVPINTAFGVQSALYLARNDFWGKTFIISLLDLPFSISPVITGMMFVLLYGRKGLFAPLIAKMGFPIVFAFPGMALATLFVTLPFVVRELLPILEQMDMAEEEAARSLGANDFQVFWNVTLPNIRWGLLYGIILTNARAMGEFGAVSVISGNIIGQTQTLTLFVESAYKEYNTEAAFAAAVLLSFLALFTLLVKDRLESVAGQETSK</sequence>
<protein>
    <submittedName>
        <fullName evidence="9">Sulfate ABC transporter permease subunit</fullName>
    </submittedName>
</protein>
<dbReference type="InterPro" id="IPR011866">
    <property type="entry name" value="CysW_permease"/>
</dbReference>
<feature type="transmembrane region" description="Helical" evidence="7">
    <location>
        <begin position="95"/>
        <end position="117"/>
    </location>
</feature>
<evidence type="ECO:0000256" key="7">
    <source>
        <dbReference type="SAM" id="Phobius"/>
    </source>
</evidence>
<feature type="transmembrane region" description="Helical" evidence="7">
    <location>
        <begin position="163"/>
        <end position="187"/>
    </location>
</feature>
<dbReference type="STRING" id="554055.A0A2P6VKA6"/>
<organism evidence="9 10">
    <name type="scientific">Micractinium conductrix</name>
    <dbReference type="NCBI Taxonomy" id="554055"/>
    <lineage>
        <taxon>Eukaryota</taxon>
        <taxon>Viridiplantae</taxon>
        <taxon>Chlorophyta</taxon>
        <taxon>core chlorophytes</taxon>
        <taxon>Trebouxiophyceae</taxon>
        <taxon>Chlorellales</taxon>
        <taxon>Chlorellaceae</taxon>
        <taxon>Chlorella clade</taxon>
        <taxon>Micractinium</taxon>
    </lineage>
</organism>
<keyword evidence="10" id="KW-1185">Reference proteome</keyword>
<comment type="subcellular location">
    <subcellularLocation>
        <location evidence="1">Plastid membrane</location>
        <topology evidence="1">Multi-pass membrane protein</topology>
    </subcellularLocation>
</comment>
<evidence type="ECO:0000256" key="4">
    <source>
        <dbReference type="ARBA" id="ARBA00022989"/>
    </source>
</evidence>
<dbReference type="InterPro" id="IPR000515">
    <property type="entry name" value="MetI-like"/>
</dbReference>
<evidence type="ECO:0000259" key="8">
    <source>
        <dbReference type="PROSITE" id="PS50928"/>
    </source>
</evidence>
<gene>
    <name evidence="9" type="ORF">C2E20_2222</name>
</gene>
<dbReference type="OrthoDB" id="565519at2759"/>
<dbReference type="SUPFAM" id="SSF161098">
    <property type="entry name" value="MetI-like"/>
    <property type="match status" value="1"/>
</dbReference>
<dbReference type="PANTHER" id="PTHR30406">
    <property type="entry name" value="SULFATE TRANSPORT SYSTEM PERMEASE PROTEIN"/>
    <property type="match status" value="1"/>
</dbReference>
<proteinExistence type="predicted"/>
<name>A0A2P6VKA6_9CHLO</name>
<evidence type="ECO:0000256" key="3">
    <source>
        <dbReference type="ARBA" id="ARBA00022692"/>
    </source>
</evidence>
<dbReference type="GO" id="GO:0042170">
    <property type="term" value="C:plastid membrane"/>
    <property type="evidence" value="ECO:0007669"/>
    <property type="project" value="UniProtKB-SubCell"/>
</dbReference>
<reference evidence="9 10" key="1">
    <citation type="journal article" date="2018" name="Plant J.">
        <title>Genome sequences of Chlorella sorokiniana UTEX 1602 and Micractinium conductrix SAG 241.80: implications to maltose excretion by a green alga.</title>
        <authorList>
            <person name="Arriola M.B."/>
            <person name="Velmurugan N."/>
            <person name="Zhang Y."/>
            <person name="Plunkett M.H."/>
            <person name="Hondzo H."/>
            <person name="Barney B.M."/>
        </authorList>
    </citation>
    <scope>NUCLEOTIDE SEQUENCE [LARGE SCALE GENOMIC DNA]</scope>
    <source>
        <strain evidence="9 10">SAG 241.80</strain>
    </source>
</reference>
<evidence type="ECO:0000256" key="2">
    <source>
        <dbReference type="ARBA" id="ARBA00022448"/>
    </source>
</evidence>
<keyword evidence="6 7" id="KW-0472">Membrane</keyword>
<dbReference type="AlphaFoldDB" id="A0A2P6VKA6"/>
<evidence type="ECO:0000256" key="1">
    <source>
        <dbReference type="ARBA" id="ARBA00004446"/>
    </source>
</evidence>
<dbReference type="Proteomes" id="UP000239649">
    <property type="component" value="Unassembled WGS sequence"/>
</dbReference>
<feature type="transmembrane region" description="Helical" evidence="7">
    <location>
        <begin position="275"/>
        <end position="293"/>
    </location>
</feature>
<feature type="domain" description="ABC transmembrane type-1" evidence="8">
    <location>
        <begin position="91"/>
        <end position="294"/>
    </location>
</feature>